<organism evidence="1 2">
    <name type="scientific">Rheinheimera tilapiae</name>
    <dbReference type="NCBI Taxonomy" id="875043"/>
    <lineage>
        <taxon>Bacteria</taxon>
        <taxon>Pseudomonadati</taxon>
        <taxon>Pseudomonadota</taxon>
        <taxon>Gammaproteobacteria</taxon>
        <taxon>Chromatiales</taxon>
        <taxon>Chromatiaceae</taxon>
        <taxon>Rheinheimera</taxon>
    </lineage>
</organism>
<evidence type="ECO:0008006" key="3">
    <source>
        <dbReference type="Google" id="ProtNLM"/>
    </source>
</evidence>
<name>A0ABV6BFM1_9GAMM</name>
<evidence type="ECO:0000313" key="2">
    <source>
        <dbReference type="Proteomes" id="UP001589813"/>
    </source>
</evidence>
<dbReference type="Proteomes" id="UP001589813">
    <property type="component" value="Unassembled WGS sequence"/>
</dbReference>
<protein>
    <recommendedName>
        <fullName evidence="3">DUF3352 domain-containing protein</fullName>
    </recommendedName>
</protein>
<accession>A0ABV6BFM1</accession>
<keyword evidence="2" id="KW-1185">Reference proteome</keyword>
<dbReference type="RefSeq" id="WP_377245961.1">
    <property type="nucleotide sequence ID" value="NZ_JBHLXP010000004.1"/>
</dbReference>
<evidence type="ECO:0000313" key="1">
    <source>
        <dbReference type="EMBL" id="MFC0049668.1"/>
    </source>
</evidence>
<comment type="caution">
    <text evidence="1">The sequence shown here is derived from an EMBL/GenBank/DDBJ whole genome shotgun (WGS) entry which is preliminary data.</text>
</comment>
<reference evidence="1 2" key="1">
    <citation type="submission" date="2024-09" db="EMBL/GenBank/DDBJ databases">
        <authorList>
            <person name="Sun Q."/>
            <person name="Mori K."/>
        </authorList>
    </citation>
    <scope>NUCLEOTIDE SEQUENCE [LARGE SCALE GENOMIC DNA]</scope>
    <source>
        <strain evidence="1 2">KCTC 23315</strain>
    </source>
</reference>
<sequence length="571" mass="61270">MRKSLIAAAVIAAGVFAWYKFGAPQSAGQLGALDYVPADTAVFSAQLEPVDLPSYLSSIGMGPQYYSAAALEQLDAQLQAAQSSSEKFVLALGRQYLSALATPTEISVKTGIKAQMRSLLYLVGVAPVLKVELGDEKAFWAMFDAIEQQSGLSHSPQQLSEQKYRQYKLSHEELTLDLLVSVKDGWATLTLTSDKLDPSHLAIALGTQKPEQSLQSTKYLQHISKKYELDQGSVGYVSSLELSKVLTSKDGNRLAKDVEAIMGTELGVAFAPWREANCQTDVAAIATSWPGLFASNRFNIAAAATTVHSKLLIPTENTQTIAALEQLQGFIPAGLGEISGQTALLEMALGIDVGQLSASVGKLWDSLTTTQYQCAPLVEWQQALKQNNPMPMLMMAGMAAGVQGLSLKVNQLEIDAVQQVPKTADALFVLSASNVKQLFDSVKALQPSLASVELPAAGETLPLADKIPELAMLGIKPSLMASEHHLMIFSGDKAQQQAKELSTQPLSKSGLLAFGMDYQQFFSVLKGTLESTGEPVPAELAQLMQTNMQVGMQMKAVPQGILLQSTMQMAK</sequence>
<proteinExistence type="predicted"/>
<dbReference type="EMBL" id="JBHLXP010000004">
    <property type="protein sequence ID" value="MFC0049668.1"/>
    <property type="molecule type" value="Genomic_DNA"/>
</dbReference>
<gene>
    <name evidence="1" type="ORF">ACFFJP_15325</name>
</gene>